<dbReference type="Gramene" id="Mp1g24320.1">
    <property type="protein sequence ID" value="Mp1g24320.1.cds"/>
    <property type="gene ID" value="Mp1g24320"/>
</dbReference>
<organism evidence="8 9">
    <name type="scientific">Marchantia polymorpha</name>
    <name type="common">Common liverwort</name>
    <name type="synonym">Marchantia aquatica</name>
    <dbReference type="NCBI Taxonomy" id="3197"/>
    <lineage>
        <taxon>Eukaryota</taxon>
        <taxon>Viridiplantae</taxon>
        <taxon>Streptophyta</taxon>
        <taxon>Embryophyta</taxon>
        <taxon>Marchantiophyta</taxon>
        <taxon>Marchantiopsida</taxon>
        <taxon>Marchantiidae</taxon>
        <taxon>Marchantiales</taxon>
        <taxon>Marchantiaceae</taxon>
        <taxon>Marchantia</taxon>
    </lineage>
</organism>
<dbReference type="GO" id="GO:0005789">
    <property type="term" value="C:endoplasmic reticulum membrane"/>
    <property type="evidence" value="ECO:0000318"/>
    <property type="project" value="GO_Central"/>
</dbReference>
<dbReference type="GO" id="GO:0016126">
    <property type="term" value="P:sterol biosynthetic process"/>
    <property type="evidence" value="ECO:0000318"/>
    <property type="project" value="GO_Central"/>
</dbReference>
<dbReference type="GO" id="GO:0000254">
    <property type="term" value="F:C-4 methylsterol oxidase activity"/>
    <property type="evidence" value="ECO:0000318"/>
    <property type="project" value="GO_Central"/>
</dbReference>
<keyword evidence="4 6" id="KW-1133">Transmembrane helix</keyword>
<evidence type="ECO:0000256" key="3">
    <source>
        <dbReference type="ARBA" id="ARBA00022692"/>
    </source>
</evidence>
<keyword evidence="3 6" id="KW-0812">Transmembrane</keyword>
<evidence type="ECO:0000256" key="4">
    <source>
        <dbReference type="ARBA" id="ARBA00022989"/>
    </source>
</evidence>
<evidence type="ECO:0000256" key="6">
    <source>
        <dbReference type="SAM" id="Phobius"/>
    </source>
</evidence>
<dbReference type="OrthoDB" id="1658724at2759"/>
<name>A0A2R6WSJ7_MARPO</name>
<comment type="subcellular location">
    <subcellularLocation>
        <location evidence="1">Membrane</location>
    </subcellularLocation>
</comment>
<feature type="domain" description="Fatty acid hydroxylase" evidence="7">
    <location>
        <begin position="179"/>
        <end position="313"/>
    </location>
</feature>
<dbReference type="Pfam" id="PF04116">
    <property type="entry name" value="FA_hydroxylase"/>
    <property type="match status" value="1"/>
</dbReference>
<evidence type="ECO:0000256" key="2">
    <source>
        <dbReference type="ARBA" id="ARBA00009324"/>
    </source>
</evidence>
<gene>
    <name evidence="8" type="ORF">MARPO_0061s0089</name>
</gene>
<dbReference type="InterPro" id="IPR050307">
    <property type="entry name" value="Sterol_Desaturase_Related"/>
</dbReference>
<dbReference type="InterPro" id="IPR006694">
    <property type="entry name" value="Fatty_acid_hydroxylase"/>
</dbReference>
<evidence type="ECO:0000313" key="8">
    <source>
        <dbReference type="EMBL" id="PTQ36837.1"/>
    </source>
</evidence>
<dbReference type="GO" id="GO:0005506">
    <property type="term" value="F:iron ion binding"/>
    <property type="evidence" value="ECO:0007669"/>
    <property type="project" value="InterPro"/>
</dbReference>
<feature type="transmembrane region" description="Helical" evidence="6">
    <location>
        <begin position="141"/>
        <end position="160"/>
    </location>
</feature>
<dbReference type="EMBL" id="KZ772733">
    <property type="protein sequence ID" value="PTQ36837.1"/>
    <property type="molecule type" value="Genomic_DNA"/>
</dbReference>
<dbReference type="PANTHER" id="PTHR11863">
    <property type="entry name" value="STEROL DESATURASE"/>
    <property type="match status" value="1"/>
</dbReference>
<evidence type="ECO:0000259" key="7">
    <source>
        <dbReference type="Pfam" id="PF04116"/>
    </source>
</evidence>
<dbReference type="AlphaFoldDB" id="A0A2R6WSJ7"/>
<comment type="similarity">
    <text evidence="2">Belongs to the sterol desaturase family.</text>
</comment>
<dbReference type="Proteomes" id="UP000244005">
    <property type="component" value="Unassembled WGS sequence"/>
</dbReference>
<dbReference type="OMA" id="CDIMGDR"/>
<protein>
    <recommendedName>
        <fullName evidence="7">Fatty acid hydroxylase domain-containing protein</fullName>
    </recommendedName>
</protein>
<proteinExistence type="inferred from homology"/>
<keyword evidence="9" id="KW-1185">Reference proteome</keyword>
<evidence type="ECO:0000256" key="1">
    <source>
        <dbReference type="ARBA" id="ARBA00004370"/>
    </source>
</evidence>
<reference evidence="9" key="1">
    <citation type="journal article" date="2017" name="Cell">
        <title>Insights into land plant evolution garnered from the Marchantia polymorpha genome.</title>
        <authorList>
            <person name="Bowman J.L."/>
            <person name="Kohchi T."/>
            <person name="Yamato K.T."/>
            <person name="Jenkins J."/>
            <person name="Shu S."/>
            <person name="Ishizaki K."/>
            <person name="Yamaoka S."/>
            <person name="Nishihama R."/>
            <person name="Nakamura Y."/>
            <person name="Berger F."/>
            <person name="Adam C."/>
            <person name="Aki S.S."/>
            <person name="Althoff F."/>
            <person name="Araki T."/>
            <person name="Arteaga-Vazquez M.A."/>
            <person name="Balasubrmanian S."/>
            <person name="Barry K."/>
            <person name="Bauer D."/>
            <person name="Boehm C.R."/>
            <person name="Briginshaw L."/>
            <person name="Caballero-Perez J."/>
            <person name="Catarino B."/>
            <person name="Chen F."/>
            <person name="Chiyoda S."/>
            <person name="Chovatia M."/>
            <person name="Davies K.M."/>
            <person name="Delmans M."/>
            <person name="Demura T."/>
            <person name="Dierschke T."/>
            <person name="Dolan L."/>
            <person name="Dorantes-Acosta A.E."/>
            <person name="Eklund D.M."/>
            <person name="Florent S.N."/>
            <person name="Flores-Sandoval E."/>
            <person name="Fujiyama A."/>
            <person name="Fukuzawa H."/>
            <person name="Galik B."/>
            <person name="Grimanelli D."/>
            <person name="Grimwood J."/>
            <person name="Grossniklaus U."/>
            <person name="Hamada T."/>
            <person name="Haseloff J."/>
            <person name="Hetherington A.J."/>
            <person name="Higo A."/>
            <person name="Hirakawa Y."/>
            <person name="Hundley H.N."/>
            <person name="Ikeda Y."/>
            <person name="Inoue K."/>
            <person name="Inoue S.I."/>
            <person name="Ishida S."/>
            <person name="Jia Q."/>
            <person name="Kakita M."/>
            <person name="Kanazawa T."/>
            <person name="Kawai Y."/>
            <person name="Kawashima T."/>
            <person name="Kennedy M."/>
            <person name="Kinose K."/>
            <person name="Kinoshita T."/>
            <person name="Kohara Y."/>
            <person name="Koide E."/>
            <person name="Komatsu K."/>
            <person name="Kopischke S."/>
            <person name="Kubo M."/>
            <person name="Kyozuka J."/>
            <person name="Lagercrantz U."/>
            <person name="Lin S.S."/>
            <person name="Lindquist E."/>
            <person name="Lipzen A.M."/>
            <person name="Lu C.W."/>
            <person name="De Luna E."/>
            <person name="Martienssen R.A."/>
            <person name="Minamino N."/>
            <person name="Mizutani M."/>
            <person name="Mizutani M."/>
            <person name="Mochizuki N."/>
            <person name="Monte I."/>
            <person name="Mosher R."/>
            <person name="Nagasaki H."/>
            <person name="Nakagami H."/>
            <person name="Naramoto S."/>
            <person name="Nishitani K."/>
            <person name="Ohtani M."/>
            <person name="Okamoto T."/>
            <person name="Okumura M."/>
            <person name="Phillips J."/>
            <person name="Pollak B."/>
            <person name="Reinders A."/>
            <person name="Rovekamp M."/>
            <person name="Sano R."/>
            <person name="Sawa S."/>
            <person name="Schmid M.W."/>
            <person name="Shirakawa M."/>
            <person name="Solano R."/>
            <person name="Spunde A."/>
            <person name="Suetsugu N."/>
            <person name="Sugano S."/>
            <person name="Sugiyama A."/>
            <person name="Sun R."/>
            <person name="Suzuki Y."/>
            <person name="Takenaka M."/>
            <person name="Takezawa D."/>
            <person name="Tomogane H."/>
            <person name="Tsuzuki M."/>
            <person name="Ueda T."/>
            <person name="Umeda M."/>
            <person name="Ward J.M."/>
            <person name="Watanabe Y."/>
            <person name="Yazaki K."/>
            <person name="Yokoyama R."/>
            <person name="Yoshitake Y."/>
            <person name="Yotsui I."/>
            <person name="Zachgo S."/>
            <person name="Schmutz J."/>
        </authorList>
    </citation>
    <scope>NUCLEOTIDE SEQUENCE [LARGE SCALE GENOMIC DNA]</scope>
    <source>
        <strain evidence="9">Tak-1</strain>
    </source>
</reference>
<sequence>MCRSCLRVFELEGWSCRLELGGNWGDGRKEERKEENSVSFLGFRKGKNMIEFESVAHAEAALNRSLGPMELKWFEWTADVSDFHLYLVNFVFLLIIFTVAPFPSFFLDVYEIKCFEKYRIQPGVHNTKSAAFKCYKDTMKLFFFVMLPLIVFSYSVFKMLGLSAGIPLPSLQTAILQLVTYFIVEDYTNYWIHRWLHSEWGYNNIHRVHHEFAAPLSYGFAYSHVAEMLLLGIPTFLGPAICPCHVITLYFWIALRQLEATDIHSGYDFPFSLTKLIPLYGGAEYHDYHHYIGAKTQSNFASVFTYCDWLYGTDKGYRYHKELLRKMRKEKTT</sequence>
<evidence type="ECO:0000313" key="9">
    <source>
        <dbReference type="Proteomes" id="UP000244005"/>
    </source>
</evidence>
<feature type="transmembrane region" description="Helical" evidence="6">
    <location>
        <begin position="83"/>
        <end position="110"/>
    </location>
</feature>
<accession>A0A2R6WSJ7</accession>
<evidence type="ECO:0000256" key="5">
    <source>
        <dbReference type="ARBA" id="ARBA00023136"/>
    </source>
</evidence>
<keyword evidence="5 6" id="KW-0472">Membrane</keyword>